<dbReference type="PANTHER" id="PTHR42829">
    <property type="entry name" value="NADH-UBIQUINONE OXIDOREDUCTASE CHAIN 5"/>
    <property type="match status" value="1"/>
</dbReference>
<evidence type="ECO:0000259" key="8">
    <source>
        <dbReference type="Pfam" id="PF00662"/>
    </source>
</evidence>
<reference evidence="9 10" key="1">
    <citation type="submission" date="2018-06" db="EMBL/GenBank/DDBJ databases">
        <authorList>
            <consortium name="Pathogen Informatics"/>
            <person name="Doyle S."/>
        </authorList>
    </citation>
    <scope>NUCLEOTIDE SEQUENCE [LARGE SCALE GENOMIC DNA]</scope>
    <source>
        <strain evidence="9 10">NCTC8261</strain>
    </source>
</reference>
<protein>
    <submittedName>
        <fullName evidence="9">NADH dehydrogenase I chain L</fullName>
        <ecNumber evidence="9">1.6.5.11</ecNumber>
        <ecNumber evidence="9">1.6.5.3</ecNumber>
    </submittedName>
</protein>
<accession>A0A379WQE2</accession>
<feature type="transmembrane region" description="Helical" evidence="6">
    <location>
        <begin position="87"/>
        <end position="107"/>
    </location>
</feature>
<sequence length="559" mass="60481">MNMLALTIILPLIGFVLLAFSRGRWSENLSATIGVGSVGLAALVTAFVGMDFFANGKQAFSQPLWTWMSVGNFNIGFNLVLDGLSLTMLSVVTGVGFLIHMFASWYMRGEEGYSRFFAYTNLFIASMVVLVLSDNLLLMYLGWEGVGLCSYLLIGFYYSDPKNGAAAMKAFVVTRVGDVFLAFALFILYNELGTLNFREMVELAPAHFADGNNMLMWATLMLLGGAVGKSAQLPLQTWLADAMAGPTPVSALIHAATMVTAGVYLIARTHGLFLMTPEILHLVGIIGAITLVMAGFAALVQTDIKRVLAYSTMSQIGYMFLALGVQAWDAAIFHLMTHAFFKALLFLASGSVILACHHEQNIFKMGGLRKSIPLVYACFLVGGAALSALPLVTAGFFSKDEILAGAMANGHINLMVAGLVGAFMTSLYTFRMIFIVFHGKEQIHAHAGKGITHHLPLIVLMILSTFIGALIVPPLQGVLPQTTELAHGRVMTLEITSGVVAIAGILIAAWLWLGKRTLVTSIANSAPGRLLGTWWYNAWGFDWLYDKVFVKPFLVSPGC</sequence>
<feature type="transmembrane region" description="Helical" evidence="6">
    <location>
        <begin position="29"/>
        <end position="52"/>
    </location>
</feature>
<feature type="transmembrane region" description="Helical" evidence="6">
    <location>
        <begin position="412"/>
        <end position="434"/>
    </location>
</feature>
<feature type="transmembrane region" description="Helical" evidence="6">
    <location>
        <begin position="374"/>
        <end position="392"/>
    </location>
</feature>
<feature type="domain" description="NADH-Ubiquinone oxidoreductase (complex I) chain 5 N-terminal" evidence="8">
    <location>
        <begin position="67"/>
        <end position="117"/>
    </location>
</feature>
<dbReference type="InterPro" id="IPR001750">
    <property type="entry name" value="ND/Mrp_TM"/>
</dbReference>
<dbReference type="Pfam" id="PF00361">
    <property type="entry name" value="Proton_antipo_M"/>
    <property type="match status" value="1"/>
</dbReference>
<proteinExistence type="predicted"/>
<feature type="transmembrane region" description="Helical" evidence="6">
    <location>
        <begin position="170"/>
        <end position="189"/>
    </location>
</feature>
<dbReference type="GO" id="GO:0042773">
    <property type="term" value="P:ATP synthesis coupled electron transport"/>
    <property type="evidence" value="ECO:0007669"/>
    <property type="project" value="InterPro"/>
</dbReference>
<dbReference type="PRINTS" id="PR01435">
    <property type="entry name" value="NPOXDRDTASE5"/>
</dbReference>
<dbReference type="EC" id="1.6.5.11" evidence="9"/>
<dbReference type="EC" id="1.6.5.3" evidence="9"/>
<keyword evidence="2 5" id="KW-0812">Transmembrane</keyword>
<evidence type="ECO:0000256" key="4">
    <source>
        <dbReference type="ARBA" id="ARBA00023136"/>
    </source>
</evidence>
<feature type="transmembrane region" description="Helical" evidence="6">
    <location>
        <begin position="209"/>
        <end position="228"/>
    </location>
</feature>
<feature type="transmembrane region" description="Helical" evidence="6">
    <location>
        <begin position="249"/>
        <end position="267"/>
    </location>
</feature>
<feature type="transmembrane region" description="Helical" evidence="6">
    <location>
        <begin position="279"/>
        <end position="300"/>
    </location>
</feature>
<keyword evidence="3 6" id="KW-1133">Transmembrane helix</keyword>
<evidence type="ECO:0000256" key="5">
    <source>
        <dbReference type="RuleBase" id="RU000320"/>
    </source>
</evidence>
<dbReference type="Proteomes" id="UP000254712">
    <property type="component" value="Unassembled WGS sequence"/>
</dbReference>
<evidence type="ECO:0000256" key="3">
    <source>
        <dbReference type="ARBA" id="ARBA00022989"/>
    </source>
</evidence>
<dbReference type="GO" id="GO:0015990">
    <property type="term" value="P:electron transport coupled proton transport"/>
    <property type="evidence" value="ECO:0007669"/>
    <property type="project" value="TreeGrafter"/>
</dbReference>
<feature type="domain" description="NADH:quinone oxidoreductase/Mrp antiporter transmembrane" evidence="7">
    <location>
        <begin position="133"/>
        <end position="425"/>
    </location>
</feature>
<evidence type="ECO:0000259" key="7">
    <source>
        <dbReference type="Pfam" id="PF00361"/>
    </source>
</evidence>
<dbReference type="GO" id="GO:0012505">
    <property type="term" value="C:endomembrane system"/>
    <property type="evidence" value="ECO:0007669"/>
    <property type="project" value="UniProtKB-SubCell"/>
</dbReference>
<dbReference type="Pfam" id="PF00662">
    <property type="entry name" value="Proton_antipo_N"/>
    <property type="match status" value="1"/>
</dbReference>
<dbReference type="PRINTS" id="PR01434">
    <property type="entry name" value="NADHDHGNASE5"/>
</dbReference>
<evidence type="ECO:0000313" key="9">
    <source>
        <dbReference type="EMBL" id="SUH36140.1"/>
    </source>
</evidence>
<evidence type="ECO:0000256" key="6">
    <source>
        <dbReference type="SAM" id="Phobius"/>
    </source>
</evidence>
<evidence type="ECO:0000256" key="1">
    <source>
        <dbReference type="ARBA" id="ARBA00004127"/>
    </source>
</evidence>
<dbReference type="InterPro" id="IPR001516">
    <property type="entry name" value="Proton_antipo_N"/>
</dbReference>
<feature type="transmembrane region" description="Helical" evidence="6">
    <location>
        <begin position="455"/>
        <end position="475"/>
    </location>
</feature>
<dbReference type="NCBIfam" id="NF005141">
    <property type="entry name" value="PRK06590.1"/>
    <property type="match status" value="1"/>
</dbReference>
<dbReference type="NCBIfam" id="TIGR01974">
    <property type="entry name" value="NDH_I_L"/>
    <property type="match status" value="1"/>
</dbReference>
<feature type="transmembrane region" description="Helical" evidence="6">
    <location>
        <begin position="307"/>
        <end position="325"/>
    </location>
</feature>
<feature type="transmembrane region" description="Helical" evidence="6">
    <location>
        <begin position="116"/>
        <end position="132"/>
    </location>
</feature>
<dbReference type="InterPro" id="IPR018393">
    <property type="entry name" value="NADHpl_OxRdtase_5_subgr"/>
</dbReference>
<dbReference type="GO" id="GO:0016020">
    <property type="term" value="C:membrane"/>
    <property type="evidence" value="ECO:0007669"/>
    <property type="project" value="UniProtKB-SubCell"/>
</dbReference>
<dbReference type="GO" id="GO:0008137">
    <property type="term" value="F:NADH dehydrogenase (ubiquinone) activity"/>
    <property type="evidence" value="ECO:0007669"/>
    <property type="project" value="InterPro"/>
</dbReference>
<feature type="transmembrane region" description="Helical" evidence="6">
    <location>
        <begin position="331"/>
        <end position="354"/>
    </location>
</feature>
<dbReference type="InterPro" id="IPR003945">
    <property type="entry name" value="NU5C-like"/>
</dbReference>
<organism evidence="9 10">
    <name type="scientific">Salmonella enterica I</name>
    <dbReference type="NCBI Taxonomy" id="59201"/>
    <lineage>
        <taxon>Bacteria</taxon>
        <taxon>Pseudomonadati</taxon>
        <taxon>Pseudomonadota</taxon>
        <taxon>Gammaproteobacteria</taxon>
        <taxon>Enterobacterales</taxon>
        <taxon>Enterobacteriaceae</taxon>
        <taxon>Salmonella</taxon>
    </lineage>
</organism>
<dbReference type="AlphaFoldDB" id="A0A379WQE2"/>
<feature type="transmembrane region" description="Helical" evidence="6">
    <location>
        <begin position="495"/>
        <end position="513"/>
    </location>
</feature>
<dbReference type="EMBL" id="UGXT01000002">
    <property type="protein sequence ID" value="SUH36140.1"/>
    <property type="molecule type" value="Genomic_DNA"/>
</dbReference>
<comment type="subcellular location">
    <subcellularLocation>
        <location evidence="1">Endomembrane system</location>
        <topology evidence="1">Multi-pass membrane protein</topology>
    </subcellularLocation>
    <subcellularLocation>
        <location evidence="5">Membrane</location>
        <topology evidence="5">Multi-pass membrane protein</topology>
    </subcellularLocation>
</comment>
<dbReference type="GO" id="GO:0003954">
    <property type="term" value="F:NADH dehydrogenase activity"/>
    <property type="evidence" value="ECO:0007669"/>
    <property type="project" value="TreeGrafter"/>
</dbReference>
<evidence type="ECO:0000256" key="2">
    <source>
        <dbReference type="ARBA" id="ARBA00022692"/>
    </source>
</evidence>
<keyword evidence="9" id="KW-0560">Oxidoreductase</keyword>
<evidence type="ECO:0000313" key="10">
    <source>
        <dbReference type="Proteomes" id="UP000254712"/>
    </source>
</evidence>
<keyword evidence="4 6" id="KW-0472">Membrane</keyword>
<name>A0A379WQE2_SALET</name>
<dbReference type="PANTHER" id="PTHR42829:SF2">
    <property type="entry name" value="NADH-UBIQUINONE OXIDOREDUCTASE CHAIN 5"/>
    <property type="match status" value="1"/>
</dbReference>
<gene>
    <name evidence="9" type="primary">nuoL_1</name>
    <name evidence="9" type="ORF">NCTC8261_02389</name>
</gene>
<feature type="transmembrane region" description="Helical" evidence="6">
    <location>
        <begin position="138"/>
        <end position="158"/>
    </location>
</feature>